<dbReference type="InterPro" id="IPR012349">
    <property type="entry name" value="Split_barrel_FMN-bd"/>
</dbReference>
<sequence>MNEVVKFLKENPVQYFATVGLDGKAKARPFQFMIEEGGKLYFCTNNEKDVYAEIQKNPYVEVTVASPKFAWIRLNGKVVFSKDLEIKKKVIESSGLVKKLYQTAENPIFEIFYLDGAKAVISDFSGNPPKEYNL</sequence>
<dbReference type="PANTHER" id="PTHR34818:SF1">
    <property type="entry name" value="PROTEIN BLI-3"/>
    <property type="match status" value="1"/>
</dbReference>
<organism evidence="2 3">
    <name type="scientific">Clostridium cibarium</name>
    <dbReference type="NCBI Taxonomy" id="2762247"/>
    <lineage>
        <taxon>Bacteria</taxon>
        <taxon>Bacillati</taxon>
        <taxon>Bacillota</taxon>
        <taxon>Clostridia</taxon>
        <taxon>Eubacteriales</taxon>
        <taxon>Clostridiaceae</taxon>
        <taxon>Clostridium</taxon>
    </lineage>
</organism>
<gene>
    <name evidence="2" type="ORF">H9661_04375</name>
</gene>
<proteinExistence type="predicted"/>
<evidence type="ECO:0000313" key="2">
    <source>
        <dbReference type="EMBL" id="MBD7910591.1"/>
    </source>
</evidence>
<dbReference type="Proteomes" id="UP000627781">
    <property type="component" value="Unassembled WGS sequence"/>
</dbReference>
<name>A0ABR8PQY5_9CLOT</name>
<evidence type="ECO:0000259" key="1">
    <source>
        <dbReference type="Pfam" id="PF01243"/>
    </source>
</evidence>
<dbReference type="SUPFAM" id="SSF50475">
    <property type="entry name" value="FMN-binding split barrel"/>
    <property type="match status" value="1"/>
</dbReference>
<accession>A0ABR8PQY5</accession>
<comment type="caution">
    <text evidence="2">The sequence shown here is derived from an EMBL/GenBank/DDBJ whole genome shotgun (WGS) entry which is preliminary data.</text>
</comment>
<feature type="domain" description="Pyridoxamine 5'-phosphate oxidase N-terminal" evidence="1">
    <location>
        <begin position="3"/>
        <end position="90"/>
    </location>
</feature>
<evidence type="ECO:0000313" key="3">
    <source>
        <dbReference type="Proteomes" id="UP000627781"/>
    </source>
</evidence>
<dbReference type="PANTHER" id="PTHR34818">
    <property type="entry name" value="PROTEIN BLI-3"/>
    <property type="match status" value="1"/>
</dbReference>
<dbReference type="InterPro" id="IPR052917">
    <property type="entry name" value="Stress-Dev_Protein"/>
</dbReference>
<dbReference type="Pfam" id="PF01243">
    <property type="entry name" value="PNPOx_N"/>
    <property type="match status" value="1"/>
</dbReference>
<dbReference type="RefSeq" id="WP_191767798.1">
    <property type="nucleotide sequence ID" value="NZ_JACSRA010000005.1"/>
</dbReference>
<dbReference type="EMBL" id="JACSRA010000005">
    <property type="protein sequence ID" value="MBD7910591.1"/>
    <property type="molecule type" value="Genomic_DNA"/>
</dbReference>
<reference evidence="2 3" key="1">
    <citation type="submission" date="2020-08" db="EMBL/GenBank/DDBJ databases">
        <title>A Genomic Blueprint of the Chicken Gut Microbiome.</title>
        <authorList>
            <person name="Gilroy R."/>
            <person name="Ravi A."/>
            <person name="Getino M."/>
            <person name="Pursley I."/>
            <person name="Horton D.L."/>
            <person name="Alikhan N.-F."/>
            <person name="Baker D."/>
            <person name="Gharbi K."/>
            <person name="Hall N."/>
            <person name="Watson M."/>
            <person name="Adriaenssens E.M."/>
            <person name="Foster-Nyarko E."/>
            <person name="Jarju S."/>
            <person name="Secka A."/>
            <person name="Antonio M."/>
            <person name="Oren A."/>
            <person name="Chaudhuri R."/>
            <person name="La Ragione R.M."/>
            <person name="Hildebrand F."/>
            <person name="Pallen M.J."/>
        </authorList>
    </citation>
    <scope>NUCLEOTIDE SEQUENCE [LARGE SCALE GENOMIC DNA]</scope>
    <source>
        <strain evidence="2 3">Sa3CVN1</strain>
    </source>
</reference>
<dbReference type="InterPro" id="IPR011576">
    <property type="entry name" value="Pyridox_Oxase_N"/>
</dbReference>
<dbReference type="Gene3D" id="2.30.110.10">
    <property type="entry name" value="Electron Transport, Fmn-binding Protein, Chain A"/>
    <property type="match status" value="1"/>
</dbReference>
<protein>
    <submittedName>
        <fullName evidence="2">Pyridoxamine 5'-phosphate oxidase family protein</fullName>
    </submittedName>
</protein>
<keyword evidence="3" id="KW-1185">Reference proteome</keyword>